<organism evidence="1">
    <name type="scientific">Arundo donax</name>
    <name type="common">Giant reed</name>
    <name type="synonym">Donax arundinaceus</name>
    <dbReference type="NCBI Taxonomy" id="35708"/>
    <lineage>
        <taxon>Eukaryota</taxon>
        <taxon>Viridiplantae</taxon>
        <taxon>Streptophyta</taxon>
        <taxon>Embryophyta</taxon>
        <taxon>Tracheophyta</taxon>
        <taxon>Spermatophyta</taxon>
        <taxon>Magnoliopsida</taxon>
        <taxon>Liliopsida</taxon>
        <taxon>Poales</taxon>
        <taxon>Poaceae</taxon>
        <taxon>PACMAD clade</taxon>
        <taxon>Arundinoideae</taxon>
        <taxon>Arundineae</taxon>
        <taxon>Arundo</taxon>
    </lineage>
</organism>
<dbReference type="EMBL" id="GBRH01188669">
    <property type="protein sequence ID" value="JAE09227.1"/>
    <property type="molecule type" value="Transcribed_RNA"/>
</dbReference>
<sequence>MGEATLAAGGADAPTLKTKSSANLCNLTINAPPWPRFLHPQLPEALTDN</sequence>
<reference evidence="1" key="1">
    <citation type="submission" date="2014-09" db="EMBL/GenBank/DDBJ databases">
        <authorList>
            <person name="Magalhaes I.L.F."/>
            <person name="Oliveira U."/>
            <person name="Santos F.R."/>
            <person name="Vidigal T.H.D.A."/>
            <person name="Brescovit A.D."/>
            <person name="Santos A.J."/>
        </authorList>
    </citation>
    <scope>NUCLEOTIDE SEQUENCE</scope>
    <source>
        <tissue evidence="1">Shoot tissue taken approximately 20 cm above the soil surface</tissue>
    </source>
</reference>
<evidence type="ECO:0000313" key="1">
    <source>
        <dbReference type="EMBL" id="JAE09227.1"/>
    </source>
</evidence>
<proteinExistence type="predicted"/>
<reference evidence="1" key="2">
    <citation type="journal article" date="2015" name="Data Brief">
        <title>Shoot transcriptome of the giant reed, Arundo donax.</title>
        <authorList>
            <person name="Barrero R.A."/>
            <person name="Guerrero F.D."/>
            <person name="Moolhuijzen P."/>
            <person name="Goolsby J.A."/>
            <person name="Tidwell J."/>
            <person name="Bellgard S.E."/>
            <person name="Bellgard M.I."/>
        </authorList>
    </citation>
    <scope>NUCLEOTIDE SEQUENCE</scope>
    <source>
        <tissue evidence="1">Shoot tissue taken approximately 20 cm above the soil surface</tissue>
    </source>
</reference>
<accession>A0A0A9FA64</accession>
<dbReference type="AlphaFoldDB" id="A0A0A9FA64"/>
<name>A0A0A9FA64_ARUDO</name>
<protein>
    <submittedName>
        <fullName evidence="1">Uncharacterized protein</fullName>
    </submittedName>
</protein>